<evidence type="ECO:0000313" key="3">
    <source>
        <dbReference type="Proteomes" id="UP001153954"/>
    </source>
</evidence>
<dbReference type="InterPro" id="IPR036322">
    <property type="entry name" value="WD40_repeat_dom_sf"/>
</dbReference>
<feature type="compositionally biased region" description="Acidic residues" evidence="1">
    <location>
        <begin position="225"/>
        <end position="240"/>
    </location>
</feature>
<feature type="region of interest" description="Disordered" evidence="1">
    <location>
        <begin position="214"/>
        <end position="320"/>
    </location>
</feature>
<dbReference type="PANTHER" id="PTHR16022">
    <property type="entry name" value="WD REPEAT DOMAIN 60"/>
    <property type="match status" value="1"/>
</dbReference>
<protein>
    <recommendedName>
        <fullName evidence="4">WD repeat-containing protein 60</fullName>
    </recommendedName>
</protein>
<dbReference type="Proteomes" id="UP001153954">
    <property type="component" value="Unassembled WGS sequence"/>
</dbReference>
<feature type="compositionally biased region" description="Basic and acidic residues" evidence="1">
    <location>
        <begin position="275"/>
        <end position="320"/>
    </location>
</feature>
<feature type="compositionally biased region" description="Acidic residues" evidence="1">
    <location>
        <begin position="264"/>
        <end position="274"/>
    </location>
</feature>
<dbReference type="Gene3D" id="2.130.10.10">
    <property type="entry name" value="YVTN repeat-like/Quinoprotein amine dehydrogenase"/>
    <property type="match status" value="1"/>
</dbReference>
<reference evidence="2" key="1">
    <citation type="submission" date="2022-03" db="EMBL/GenBank/DDBJ databases">
        <authorList>
            <person name="Tunstrom K."/>
        </authorList>
    </citation>
    <scope>NUCLEOTIDE SEQUENCE</scope>
</reference>
<dbReference type="GO" id="GO:0005868">
    <property type="term" value="C:cytoplasmic dynein complex"/>
    <property type="evidence" value="ECO:0007669"/>
    <property type="project" value="InterPro"/>
</dbReference>
<evidence type="ECO:0008006" key="4">
    <source>
        <dbReference type="Google" id="ProtNLM"/>
    </source>
</evidence>
<feature type="compositionally biased region" description="Basic and acidic residues" evidence="1">
    <location>
        <begin position="1"/>
        <end position="23"/>
    </location>
</feature>
<dbReference type="InterPro" id="IPR015943">
    <property type="entry name" value="WD40/YVTN_repeat-like_dom_sf"/>
</dbReference>
<dbReference type="EMBL" id="CAKOGL010000023">
    <property type="protein sequence ID" value="CAH2101447.1"/>
    <property type="molecule type" value="Genomic_DNA"/>
</dbReference>
<evidence type="ECO:0000256" key="1">
    <source>
        <dbReference type="SAM" id="MobiDB-lite"/>
    </source>
</evidence>
<dbReference type="GO" id="GO:0045503">
    <property type="term" value="F:dynein light chain binding"/>
    <property type="evidence" value="ECO:0007669"/>
    <property type="project" value="InterPro"/>
</dbReference>
<feature type="compositionally biased region" description="Polar residues" evidence="1">
    <location>
        <begin position="73"/>
        <end position="102"/>
    </location>
</feature>
<dbReference type="InterPro" id="IPR042505">
    <property type="entry name" value="DYNC2I1"/>
</dbReference>
<feature type="region of interest" description="Disordered" evidence="1">
    <location>
        <begin position="1"/>
        <end position="113"/>
    </location>
</feature>
<dbReference type="GO" id="GO:0045504">
    <property type="term" value="F:dynein heavy chain binding"/>
    <property type="evidence" value="ECO:0007669"/>
    <property type="project" value="InterPro"/>
</dbReference>
<organism evidence="2 3">
    <name type="scientific">Euphydryas editha</name>
    <name type="common">Edith's checkerspot</name>
    <dbReference type="NCBI Taxonomy" id="104508"/>
    <lineage>
        <taxon>Eukaryota</taxon>
        <taxon>Metazoa</taxon>
        <taxon>Ecdysozoa</taxon>
        <taxon>Arthropoda</taxon>
        <taxon>Hexapoda</taxon>
        <taxon>Insecta</taxon>
        <taxon>Pterygota</taxon>
        <taxon>Neoptera</taxon>
        <taxon>Endopterygota</taxon>
        <taxon>Lepidoptera</taxon>
        <taxon>Glossata</taxon>
        <taxon>Ditrysia</taxon>
        <taxon>Papilionoidea</taxon>
        <taxon>Nymphalidae</taxon>
        <taxon>Nymphalinae</taxon>
        <taxon>Euphydryas</taxon>
    </lineage>
</organism>
<keyword evidence="3" id="KW-1185">Reference proteome</keyword>
<dbReference type="SMART" id="SM00320">
    <property type="entry name" value="WD40"/>
    <property type="match status" value="3"/>
</dbReference>
<proteinExistence type="predicted"/>
<dbReference type="GO" id="GO:0042073">
    <property type="term" value="P:intraciliary transport"/>
    <property type="evidence" value="ECO:0007669"/>
    <property type="project" value="InterPro"/>
</dbReference>
<feature type="compositionally biased region" description="Basic and acidic residues" evidence="1">
    <location>
        <begin position="214"/>
        <end position="224"/>
    </location>
</feature>
<sequence>MNPRKTTDKKTKDDPKKQDEKTKRTLQNISTPRNVTQKSTADIYSRTNSAVKAPRKSSNKVPNISPMKDILKSSPSSVSQNTSRSFKTGNTDTSKTVLNSARSTEKHKLPAKSITNKTLPVNITVNSPIVKRKLDVSQDKLKRIASKDVVSKSKEDSSKKVLIPERQRSNTRTLDEAEIKMLTPDAVDNNAELFNLTKKLNAKPKAFYVNLNEDKKPRKEKSSDEEISYEDDFESYESDFDSYHSEGKNDSTGDDLGDETHDETNDESNDDDGDENKTRDFDKNSNISDNRDIQVEDEDVSSKEERMLDSGNYELRDSRSANKTKPMDFISEASEEEVKTLKYSEENDKKVSLTDEGFQDMSSGLSSIRTVHVDVLERPLFIDFTKSKENRRKRRIFEKLKQRAKDILNMVTLHEIAYNLYEMAPIPYDLYMATFGRYNYKQTAVQTFDDGITEEVQTEVILYANKWTQCPVEFSNNDIYLNANIKKISNNDLDDFVFDTEEETKIEHDDQYKSDPLRIFLEQKDGVGPDKIMPIETYKRKIKDNSYNVKRLRKFLKKVESRISNILSRNTGNTDLSNLIRTSKFPFSIGYLSLSTKKLDNFLRNSKIISTTISETKSNLIITIHKKFKSGFVAGKCVLCLWDLSVANREPLKILISTDNIKIGRFSGSTDGYFVGALEDGSIQLWDLTEQPTWSNDVAIEEKSTKIKETETKKLSQTERDREWNLKNSTDFDDKQNQGLLQACSYTSSAMAVCNNESVDTIVGLEFVGDTAANSGSGRKIIRQVCSLQRTGILTIWSIVQEKTQNTDDLGKAFWSKLKLEKNQTINLTEHINIPINSELPSFNLNAAKKRLTIKRQEKIITKISRPKSTVAKSNVDRPNSAASAKNKVLTDNYIFNFWENGVVFNHLKVMKLNNINNYLVAKNYGEVLCCKRNLGTVKVKNICVANAASSVTHLESSPHGLPYFLAGTDAGTVNVCSLTDFRVLLTLECGTSPTAPIEKCKSDDKGRFISSVPVQTSIQDINAKLTINSISWSHTNPFNITAVCNTSVSVWELTHSDMRAWCTGGEVLECCSTERALVLLTTEGEVQFYKLKDEERKLELFKKYISLL</sequence>
<dbReference type="AlphaFoldDB" id="A0AAU9UTP9"/>
<dbReference type="InterPro" id="IPR001680">
    <property type="entry name" value="WD40_rpt"/>
</dbReference>
<dbReference type="GO" id="GO:0005929">
    <property type="term" value="C:cilium"/>
    <property type="evidence" value="ECO:0007669"/>
    <property type="project" value="GOC"/>
</dbReference>
<dbReference type="SUPFAM" id="SSF50978">
    <property type="entry name" value="WD40 repeat-like"/>
    <property type="match status" value="1"/>
</dbReference>
<feature type="compositionally biased region" description="Basic and acidic residues" evidence="1">
    <location>
        <begin position="241"/>
        <end position="251"/>
    </location>
</feature>
<accession>A0AAU9UTP9</accession>
<gene>
    <name evidence="2" type="ORF">EEDITHA_LOCUS16206</name>
</gene>
<name>A0AAU9UTP9_EUPED</name>
<comment type="caution">
    <text evidence="2">The sequence shown here is derived from an EMBL/GenBank/DDBJ whole genome shotgun (WGS) entry which is preliminary data.</text>
</comment>
<evidence type="ECO:0000313" key="2">
    <source>
        <dbReference type="EMBL" id="CAH2101447.1"/>
    </source>
</evidence>
<feature type="compositionally biased region" description="Polar residues" evidence="1">
    <location>
        <begin position="25"/>
        <end position="50"/>
    </location>
</feature>
<dbReference type="PANTHER" id="PTHR16022:SF0">
    <property type="entry name" value="CYTOPLASMIC DYNEIN 2 INTERMEDIATE CHAIN 1"/>
    <property type="match status" value="1"/>
</dbReference>
<feature type="region of interest" description="Disordered" evidence="1">
    <location>
        <begin position="146"/>
        <end position="170"/>
    </location>
</feature>